<name>A0ABX9QB48_9BACT</name>
<protein>
    <submittedName>
        <fullName evidence="3">Bifunctional aspartate kinase/homoserine dehydrogenase I</fullName>
    </submittedName>
</protein>
<dbReference type="PROSITE" id="PS00324">
    <property type="entry name" value="ASPARTOKINASE"/>
    <property type="match status" value="1"/>
</dbReference>
<dbReference type="GO" id="GO:0016301">
    <property type="term" value="F:kinase activity"/>
    <property type="evidence" value="ECO:0007669"/>
    <property type="project" value="UniProtKB-KW"/>
</dbReference>
<evidence type="ECO:0000313" key="3">
    <source>
        <dbReference type="EMBL" id="RKH95448.1"/>
    </source>
</evidence>
<feature type="non-terminal residue" evidence="3">
    <location>
        <position position="191"/>
    </location>
</feature>
<dbReference type="PANTHER" id="PTHR21499:SF59">
    <property type="entry name" value="ASPARTOKINASE"/>
    <property type="match status" value="1"/>
</dbReference>
<dbReference type="Gene3D" id="3.40.1160.10">
    <property type="entry name" value="Acetylglutamate kinase-like"/>
    <property type="match status" value="1"/>
</dbReference>
<keyword evidence="3" id="KW-0808">Transferase</keyword>
<reference evidence="3 4" key="1">
    <citation type="submission" date="2018-09" db="EMBL/GenBank/DDBJ databases">
        <authorList>
            <person name="Livingstone P.G."/>
            <person name="Whitworth D.E."/>
        </authorList>
    </citation>
    <scope>NUCLEOTIDE SEQUENCE [LARGE SCALE GENOMIC DNA]</scope>
    <source>
        <strain evidence="3 4">CA031B</strain>
    </source>
</reference>
<organism evidence="3 4">
    <name type="scientific">Corallococcus praedator</name>
    <dbReference type="NCBI Taxonomy" id="2316724"/>
    <lineage>
        <taxon>Bacteria</taxon>
        <taxon>Pseudomonadati</taxon>
        <taxon>Myxococcota</taxon>
        <taxon>Myxococcia</taxon>
        <taxon>Myxococcales</taxon>
        <taxon>Cystobacterineae</taxon>
        <taxon>Myxococcaceae</taxon>
        <taxon>Corallococcus</taxon>
    </lineage>
</organism>
<evidence type="ECO:0000259" key="2">
    <source>
        <dbReference type="Pfam" id="PF00696"/>
    </source>
</evidence>
<evidence type="ECO:0000256" key="1">
    <source>
        <dbReference type="ARBA" id="ARBA00010122"/>
    </source>
</evidence>
<feature type="domain" description="Aspartate/glutamate/uridylate kinase" evidence="2">
    <location>
        <begin position="2"/>
        <end position="162"/>
    </location>
</feature>
<sequence length="191" mass="20041">MRVMKFGGTSVGDAHRMRGVVALVEEARKTERVALVASAVSGITNLLVDAARVAQEGEPVQAACARFEDTHSAIAKALSADLKPAQTRPLAEGLVALGAELRGLLQGVGLLRECSPSVLAHLSGLGERASCLLLAALLEARGLQPTSLDPRQVLLCSGDPLQATPRVEEIRARFAPFRDGGPGLLLMPGFF</sequence>
<comment type="caution">
    <text evidence="3">The sequence shown here is derived from an EMBL/GenBank/DDBJ whole genome shotgun (WGS) entry which is preliminary data.</text>
</comment>
<comment type="similarity">
    <text evidence="1">Belongs to the aspartokinase family.</text>
</comment>
<keyword evidence="3" id="KW-0418">Kinase</keyword>
<dbReference type="InterPro" id="IPR001048">
    <property type="entry name" value="Asp/Glu/Uridylate_kinase"/>
</dbReference>
<gene>
    <name evidence="3" type="ORF">D7Y13_32180</name>
</gene>
<dbReference type="InterPro" id="IPR036393">
    <property type="entry name" value="AceGlu_kinase-like_sf"/>
</dbReference>
<dbReference type="InterPro" id="IPR018042">
    <property type="entry name" value="Aspartate_kinase_CS"/>
</dbReference>
<dbReference type="SUPFAM" id="SSF53633">
    <property type="entry name" value="Carbamate kinase-like"/>
    <property type="match status" value="1"/>
</dbReference>
<evidence type="ECO:0000313" key="4">
    <source>
        <dbReference type="Proteomes" id="UP000278907"/>
    </source>
</evidence>
<accession>A0ABX9QB48</accession>
<keyword evidence="4" id="KW-1185">Reference proteome</keyword>
<dbReference type="EMBL" id="RAWI01000353">
    <property type="protein sequence ID" value="RKH95448.1"/>
    <property type="molecule type" value="Genomic_DNA"/>
</dbReference>
<dbReference type="Pfam" id="PF00696">
    <property type="entry name" value="AA_kinase"/>
    <property type="match status" value="1"/>
</dbReference>
<proteinExistence type="inferred from homology"/>
<dbReference type="Proteomes" id="UP000278907">
    <property type="component" value="Unassembled WGS sequence"/>
</dbReference>
<dbReference type="PANTHER" id="PTHR21499">
    <property type="entry name" value="ASPARTATE KINASE"/>
    <property type="match status" value="1"/>
</dbReference>